<dbReference type="OrthoDB" id="10253254at2759"/>
<evidence type="ECO:0000256" key="1">
    <source>
        <dbReference type="ARBA" id="ARBA00008792"/>
    </source>
</evidence>
<dbReference type="EMBL" id="QEAO01000005">
    <property type="protein sequence ID" value="TPX36362.1"/>
    <property type="molecule type" value="Genomic_DNA"/>
</dbReference>
<dbReference type="PROSITE" id="PS51192">
    <property type="entry name" value="HELICASE_ATP_BIND_1"/>
    <property type="match status" value="1"/>
</dbReference>
<dbReference type="EC" id="3.6.4.13" evidence="2"/>
<dbReference type="PROSITE" id="PS51194">
    <property type="entry name" value="HELICASE_CTER"/>
    <property type="match status" value="1"/>
</dbReference>
<comment type="catalytic activity">
    <reaction evidence="7">
        <text>ATP + H2O = ADP + phosphate + H(+)</text>
        <dbReference type="Rhea" id="RHEA:13065"/>
        <dbReference type="ChEBI" id="CHEBI:15377"/>
        <dbReference type="ChEBI" id="CHEBI:15378"/>
        <dbReference type="ChEBI" id="CHEBI:30616"/>
        <dbReference type="ChEBI" id="CHEBI:43474"/>
        <dbReference type="ChEBI" id="CHEBI:456216"/>
        <dbReference type="EC" id="3.6.4.13"/>
    </reaction>
</comment>
<evidence type="ECO:0000256" key="4">
    <source>
        <dbReference type="ARBA" id="ARBA00022801"/>
    </source>
</evidence>
<protein>
    <recommendedName>
        <fullName evidence="2">RNA helicase</fullName>
        <ecNumber evidence="2">3.6.4.13</ecNumber>
    </recommendedName>
</protein>
<dbReference type="InterPro" id="IPR014001">
    <property type="entry name" value="Helicase_ATP-bd"/>
</dbReference>
<dbReference type="GO" id="GO:0005730">
    <property type="term" value="C:nucleolus"/>
    <property type="evidence" value="ECO:0007669"/>
    <property type="project" value="TreeGrafter"/>
</dbReference>
<feature type="domain" description="Helicase C-terminal" evidence="10">
    <location>
        <begin position="710"/>
        <end position="881"/>
    </location>
</feature>
<dbReference type="GO" id="GO:1990904">
    <property type="term" value="C:ribonucleoprotein complex"/>
    <property type="evidence" value="ECO:0007669"/>
    <property type="project" value="UniProtKB-ARBA"/>
</dbReference>
<dbReference type="GO" id="GO:0005524">
    <property type="term" value="F:ATP binding"/>
    <property type="evidence" value="ECO:0007669"/>
    <property type="project" value="UniProtKB-KW"/>
</dbReference>
<comment type="caution">
    <text evidence="11">The sequence shown here is derived from an EMBL/GenBank/DDBJ whole genome shotgun (WGS) entry which is preliminary data.</text>
</comment>
<dbReference type="GeneID" id="42002745"/>
<dbReference type="Gene3D" id="1.20.120.1080">
    <property type="match status" value="1"/>
</dbReference>
<feature type="region of interest" description="Disordered" evidence="8">
    <location>
        <begin position="268"/>
        <end position="322"/>
    </location>
</feature>
<dbReference type="CDD" id="cd18791">
    <property type="entry name" value="SF2_C_RHA"/>
    <property type="match status" value="1"/>
</dbReference>
<evidence type="ECO:0000259" key="10">
    <source>
        <dbReference type="PROSITE" id="PS51194"/>
    </source>
</evidence>
<evidence type="ECO:0000256" key="3">
    <source>
        <dbReference type="ARBA" id="ARBA00022741"/>
    </source>
</evidence>
<accession>A0A507C9T2</accession>
<evidence type="ECO:0000256" key="7">
    <source>
        <dbReference type="ARBA" id="ARBA00047984"/>
    </source>
</evidence>
<gene>
    <name evidence="11" type="ORF">SmJEL517_g01520</name>
</gene>
<dbReference type="Gene3D" id="3.40.50.300">
    <property type="entry name" value="P-loop containing nucleotide triphosphate hydrolases"/>
    <property type="match status" value="2"/>
</dbReference>
<feature type="compositionally biased region" description="Acidic residues" evidence="8">
    <location>
        <begin position="706"/>
        <end position="739"/>
    </location>
</feature>
<dbReference type="RefSeq" id="XP_031026675.1">
    <property type="nucleotide sequence ID" value="XM_031167448.1"/>
</dbReference>
<evidence type="ECO:0000313" key="11">
    <source>
        <dbReference type="EMBL" id="TPX36362.1"/>
    </source>
</evidence>
<keyword evidence="5" id="KW-0347">Helicase</keyword>
<keyword evidence="12" id="KW-1185">Reference proteome</keyword>
<dbReference type="PANTHER" id="PTHR18934:SF99">
    <property type="entry name" value="ATP-DEPENDENT RNA HELICASE DHX37-RELATED"/>
    <property type="match status" value="1"/>
</dbReference>
<dbReference type="STRING" id="1806994.A0A507C9T2"/>
<feature type="region of interest" description="Disordered" evidence="8">
    <location>
        <begin position="348"/>
        <end position="368"/>
    </location>
</feature>
<comment type="similarity">
    <text evidence="1">Belongs to the DEAD box helicase family. DEAH subfamily.</text>
</comment>
<dbReference type="Pfam" id="PF23362">
    <property type="entry name" value="DHX37_C"/>
    <property type="match status" value="1"/>
</dbReference>
<dbReference type="SMART" id="SM00487">
    <property type="entry name" value="DEXDc"/>
    <property type="match status" value="1"/>
</dbReference>
<dbReference type="InterPro" id="IPR027417">
    <property type="entry name" value="P-loop_NTPase"/>
</dbReference>
<dbReference type="InterPro" id="IPR011709">
    <property type="entry name" value="DEAD-box_helicase_OB_fold"/>
</dbReference>
<feature type="compositionally biased region" description="Polar residues" evidence="8">
    <location>
        <begin position="275"/>
        <end position="294"/>
    </location>
</feature>
<dbReference type="GO" id="GO:0003724">
    <property type="term" value="F:RNA helicase activity"/>
    <property type="evidence" value="ECO:0007669"/>
    <property type="project" value="UniProtKB-EC"/>
</dbReference>
<dbReference type="GO" id="GO:0003723">
    <property type="term" value="F:RNA binding"/>
    <property type="evidence" value="ECO:0007669"/>
    <property type="project" value="TreeGrafter"/>
</dbReference>
<dbReference type="Pfam" id="PF00271">
    <property type="entry name" value="Helicase_C"/>
    <property type="match status" value="1"/>
</dbReference>
<dbReference type="Pfam" id="PF21010">
    <property type="entry name" value="HA2_C"/>
    <property type="match status" value="1"/>
</dbReference>
<evidence type="ECO:0000256" key="5">
    <source>
        <dbReference type="ARBA" id="ARBA00022806"/>
    </source>
</evidence>
<evidence type="ECO:0000259" key="9">
    <source>
        <dbReference type="PROSITE" id="PS51192"/>
    </source>
</evidence>
<feature type="region of interest" description="Disordered" evidence="8">
    <location>
        <begin position="1"/>
        <end position="34"/>
    </location>
</feature>
<dbReference type="InterPro" id="IPR007502">
    <property type="entry name" value="Helicase-assoc_dom"/>
</dbReference>
<evidence type="ECO:0000256" key="6">
    <source>
        <dbReference type="ARBA" id="ARBA00022840"/>
    </source>
</evidence>
<reference evidence="11 12" key="1">
    <citation type="journal article" date="2019" name="Sci. Rep.">
        <title>Comparative genomics of chytrid fungi reveal insights into the obligate biotrophic and pathogenic lifestyle of Synchytrium endobioticum.</title>
        <authorList>
            <person name="van de Vossenberg B.T.L.H."/>
            <person name="Warris S."/>
            <person name="Nguyen H.D.T."/>
            <person name="van Gent-Pelzer M.P.E."/>
            <person name="Joly D.L."/>
            <person name="van de Geest H.C."/>
            <person name="Bonants P.J.M."/>
            <person name="Smith D.S."/>
            <person name="Levesque C.A."/>
            <person name="van der Lee T.A.J."/>
        </authorList>
    </citation>
    <scope>NUCLEOTIDE SEQUENCE [LARGE SCALE GENOMIC DNA]</scope>
    <source>
        <strain evidence="11 12">JEL517</strain>
    </source>
</reference>
<organism evidence="11 12">
    <name type="scientific">Synchytrium microbalum</name>
    <dbReference type="NCBI Taxonomy" id="1806994"/>
    <lineage>
        <taxon>Eukaryota</taxon>
        <taxon>Fungi</taxon>
        <taxon>Fungi incertae sedis</taxon>
        <taxon>Chytridiomycota</taxon>
        <taxon>Chytridiomycota incertae sedis</taxon>
        <taxon>Chytridiomycetes</taxon>
        <taxon>Synchytriales</taxon>
        <taxon>Synchytriaceae</taxon>
        <taxon>Synchytrium</taxon>
    </lineage>
</organism>
<evidence type="ECO:0000256" key="8">
    <source>
        <dbReference type="SAM" id="MobiDB-lite"/>
    </source>
</evidence>
<dbReference type="InterPro" id="IPR056371">
    <property type="entry name" value="DHX37-like_C"/>
</dbReference>
<dbReference type="InterPro" id="IPR002464">
    <property type="entry name" value="DNA/RNA_helicase_DEAH_CS"/>
</dbReference>
<dbReference type="SUPFAM" id="SSF52540">
    <property type="entry name" value="P-loop containing nucleoside triphosphate hydrolases"/>
    <property type="match status" value="1"/>
</dbReference>
<dbReference type="InterPro" id="IPR048333">
    <property type="entry name" value="HA2_WH"/>
</dbReference>
<dbReference type="GO" id="GO:0000462">
    <property type="term" value="P:maturation of SSU-rRNA from tricistronic rRNA transcript (SSU-rRNA, 5.8S rRNA, LSU-rRNA)"/>
    <property type="evidence" value="ECO:0007669"/>
    <property type="project" value="TreeGrafter"/>
</dbReference>
<feature type="region of interest" description="Disordered" evidence="8">
    <location>
        <begin position="697"/>
        <end position="740"/>
    </location>
</feature>
<dbReference type="Pfam" id="PF04408">
    <property type="entry name" value="WHD_HA2"/>
    <property type="match status" value="1"/>
</dbReference>
<dbReference type="Pfam" id="PF07717">
    <property type="entry name" value="OB_NTP_bind"/>
    <property type="match status" value="1"/>
</dbReference>
<name>A0A507C9T2_9FUNG</name>
<feature type="domain" description="Helicase ATP-binding" evidence="9">
    <location>
        <begin position="403"/>
        <end position="597"/>
    </location>
</feature>
<dbReference type="SMART" id="SM00490">
    <property type="entry name" value="HELICc"/>
    <property type="match status" value="1"/>
</dbReference>
<dbReference type="InterPro" id="IPR001650">
    <property type="entry name" value="Helicase_C-like"/>
</dbReference>
<dbReference type="PROSITE" id="PS00690">
    <property type="entry name" value="DEAH_ATP_HELICASE"/>
    <property type="match status" value="1"/>
</dbReference>
<evidence type="ECO:0000256" key="2">
    <source>
        <dbReference type="ARBA" id="ARBA00012552"/>
    </source>
</evidence>
<dbReference type="PANTHER" id="PTHR18934">
    <property type="entry name" value="ATP-DEPENDENT RNA HELICASE"/>
    <property type="match status" value="1"/>
</dbReference>
<dbReference type="Proteomes" id="UP000319731">
    <property type="component" value="Unassembled WGS sequence"/>
</dbReference>
<keyword evidence="4" id="KW-0378">Hydrolase</keyword>
<proteinExistence type="inferred from homology"/>
<sequence length="1425" mass="156692">MGKRRARFNEKARASSSHATQLPHANPRHSSKNIGLIAQTAPAQIKNQAITAVQHDEEPTYQSSDTAIPDILIPGVDGQHTKAAEMLAKLPNRPDGKITSKKRKRLEKFIEQSLKKEERVRLIEKLSKQHFSSDLLKSSKNIGQKATGRKHLSTLDMYNDYEEEMLDGSDNDDMMTDSDTEEIEGNRSKRIKVESITKPMASLPQPSIPSKMPIVESTVPVVPVIDHSEGAMKTSVAPKAISQPGSALKKVAPVAVLGSALKRPQLGSALKKQELGSSLKQPTTNKPKNGTNQHVKAPESDSSDSSSDEEMPMVEEALAQPKVRKGAWMSDVVGGETMPSIPIGAIPSSLVQRQPTPPPTPKRPLVLAPPSSEKAVYVSLPRPSDLAVARLSLPVTGEEQPIMECIIANDVTILCGATGSGKTTQVPQFLLEAGFGDPKHPKFPGIIGVTQPRRVAAVSVSKRVAEETGWKKGQVAYQIRFDATTVKDGVTRVKFMTDGILLRELSTAATIQSNDDGSNKLTQDLLLTKYSCIIVDEAHERTVGTDILIGWLARIVKLRNSGKIKGVKPLKLVIMSATLRVEDFTSNQTLFPPPQIPPVIKVEGRQFKVTIHYNRKTNDMDYLGDAFKKICKVHTKLPPGGILVFLSGQGEIQSIVNKLRKTFPASSQTARDKDTIVEKQEVAPIVEGLFEETETGAADDDKVVDIDADGLDDNDVDQDSEEEDVDVLDGESDDDDADESWVPSEEQRAMPLHVLPLYSLLPTAAQLRVFESPPPGSRLCVIATNVAETSLTIPNIRYVVDSGKVKERRFEARTGTQTYSIGWTSKASSDQRAGRAGRVGMGHCYRLFSSAVFNDRFEDFSQPEILKTPVEGVVLQMKAMGVHQVVNFPFPTAPDRDGLRVAEKLLIHLGAVDATDLRVTDLGRLMARVPVSPRYAKMLAVALEQSSSLLAYTISMVAGLSSGDPFIRDDDVMARHDDDEEEGAASIEKDRRRQKRRDWYRIMQTFSGENPTSDALRLLHAVGAYTAESVRCTPRQLENFCESHYIRSKAMSETLRLRRQLTTIIKSELPSHRNVRALIVDPFMAPPDAKAAIALRQIILSGYPDRIATLVDASGTYIGKNTKSGKPIYRTMWAGQHEIAQIHPSSCIYSVRPPPKYVLYEEVVGREERIAADAESVLLTRSEMKSLAKDPNSINPDEPPKPKKTWLKGCAAISESWLSTLGPASLCTQGNILEEPSPRYDAAQDAIVGFAAAKYGPHGWELPVRQVPVTGTERFVWFARELLEGKVVLESVSEKAGKKQRKDLKHVMGSLSQNLVGKPSILCKPWSKAQSRVVDLLNTLSSNQVSSRKALLLKWTTHPSFLLEQLLAWFPPQMAQTLKENWPPVVIQEHLGEIDSVKAKPKLMNAPLQKIDAAAPAIDFDVDSD</sequence>
<keyword evidence="3" id="KW-0547">Nucleotide-binding</keyword>
<dbReference type="GO" id="GO:0016787">
    <property type="term" value="F:hydrolase activity"/>
    <property type="evidence" value="ECO:0007669"/>
    <property type="project" value="UniProtKB-KW"/>
</dbReference>
<keyword evidence="6" id="KW-0067">ATP-binding</keyword>
<evidence type="ECO:0000313" key="12">
    <source>
        <dbReference type="Proteomes" id="UP000319731"/>
    </source>
</evidence>
<dbReference type="SMART" id="SM00847">
    <property type="entry name" value="HA2"/>
    <property type="match status" value="1"/>
</dbReference>
<dbReference type="FunFam" id="3.40.50.300:FF:000637">
    <property type="entry name" value="ATP-dependent RNA helicase DHX37/DHR1"/>
    <property type="match status" value="1"/>
</dbReference>